<accession>A0A0J8DXF8</accession>
<evidence type="ECO:0000256" key="1">
    <source>
        <dbReference type="SAM" id="MobiDB-lite"/>
    </source>
</evidence>
<gene>
    <name evidence="2" type="ORF">BVRB_007370</name>
</gene>
<organism evidence="2 3">
    <name type="scientific">Beta vulgaris subsp. vulgaris</name>
    <name type="common">Beet</name>
    <dbReference type="NCBI Taxonomy" id="3555"/>
    <lineage>
        <taxon>Eukaryota</taxon>
        <taxon>Viridiplantae</taxon>
        <taxon>Streptophyta</taxon>
        <taxon>Embryophyta</taxon>
        <taxon>Tracheophyta</taxon>
        <taxon>Spermatophyta</taxon>
        <taxon>Magnoliopsida</taxon>
        <taxon>eudicotyledons</taxon>
        <taxon>Gunneridae</taxon>
        <taxon>Pentapetalae</taxon>
        <taxon>Caryophyllales</taxon>
        <taxon>Chenopodiaceae</taxon>
        <taxon>Betoideae</taxon>
        <taxon>Beta</taxon>
    </lineage>
</organism>
<feature type="compositionally biased region" description="Polar residues" evidence="1">
    <location>
        <begin position="29"/>
        <end position="44"/>
    </location>
</feature>
<name>A0A0J8DXF8_BETVV</name>
<sequence length="96" mass="10413">MHDPQPSKHQVCRQAYVNASPPDLAGQPHSKTTPIARPTSPSNSSRERFSCARRTRAAGHTPPVSSLSAIFQYISQATVAPPSLVVHQAMVGFFFN</sequence>
<keyword evidence="3" id="KW-1185">Reference proteome</keyword>
<evidence type="ECO:0000313" key="3">
    <source>
        <dbReference type="Proteomes" id="UP000035740"/>
    </source>
</evidence>
<proteinExistence type="predicted"/>
<dbReference type="AlphaFoldDB" id="A0A0J8DXF8"/>
<dbReference type="Proteomes" id="UP000035740">
    <property type="component" value="Unassembled WGS sequence"/>
</dbReference>
<evidence type="ECO:0000313" key="2">
    <source>
        <dbReference type="EMBL" id="KMS95530.1"/>
    </source>
</evidence>
<dbReference type="Gramene" id="KMS95530">
    <property type="protein sequence ID" value="KMS95530"/>
    <property type="gene ID" value="BVRB_007370"/>
</dbReference>
<dbReference type="EMBL" id="KQ090456">
    <property type="protein sequence ID" value="KMS95530.1"/>
    <property type="molecule type" value="Genomic_DNA"/>
</dbReference>
<reference evidence="2 3" key="1">
    <citation type="journal article" date="2014" name="Nature">
        <title>The genome of the recently domesticated crop plant sugar beet (Beta vulgaris).</title>
        <authorList>
            <person name="Dohm J.C."/>
            <person name="Minoche A.E."/>
            <person name="Holtgrawe D."/>
            <person name="Capella-Gutierrez S."/>
            <person name="Zakrzewski F."/>
            <person name="Tafer H."/>
            <person name="Rupp O."/>
            <person name="Sorensen T.R."/>
            <person name="Stracke R."/>
            <person name="Reinhardt R."/>
            <person name="Goesmann A."/>
            <person name="Kraft T."/>
            <person name="Schulz B."/>
            <person name="Stadler P.F."/>
            <person name="Schmidt T."/>
            <person name="Gabaldon T."/>
            <person name="Lehrach H."/>
            <person name="Weisshaar B."/>
            <person name="Himmelbauer H."/>
        </authorList>
    </citation>
    <scope>NUCLEOTIDE SEQUENCE [LARGE SCALE GENOMIC DNA]</scope>
    <source>
        <tissue evidence="2">Taproot</tissue>
    </source>
</reference>
<feature type="region of interest" description="Disordered" evidence="1">
    <location>
        <begin position="17"/>
        <end position="63"/>
    </location>
</feature>
<protein>
    <submittedName>
        <fullName evidence="2">Uncharacterized protein</fullName>
    </submittedName>
</protein>